<evidence type="ECO:0000313" key="2">
    <source>
        <dbReference type="EMBL" id="MED6137073.1"/>
    </source>
</evidence>
<keyword evidence="3" id="KW-1185">Reference proteome</keyword>
<sequence length="257" mass="29523">MGVIDQGGANHGGDDTVAKEDPGGRTMEVEAEESKVGETQPTRDEGDKGRTSQAWARSDSGPLLVMEKTPSPTKTKTLEDDRRTDEVVWEWEEEWFERRELPEAEEENTNSVAEEEDLDETLERTTRRERLNGKKPTGRKTLKLNERLKEKARRQKDSHKKKRHKHTRIREEEDANEEVADDDEFEESDPELEADEAWWVGTKVGLGAESSTRAQKYLRSREKEHKQKDKKGTKNADNPRRIGKKKKGGKLSDNLCQ</sequence>
<dbReference type="EMBL" id="JASCZI010060973">
    <property type="protein sequence ID" value="MED6137073.1"/>
    <property type="molecule type" value="Genomic_DNA"/>
</dbReference>
<reference evidence="2 3" key="1">
    <citation type="journal article" date="2023" name="Plants (Basel)">
        <title>Bridging the Gap: Combining Genomics and Transcriptomics Approaches to Understand Stylosanthes scabra, an Orphan Legume from the Brazilian Caatinga.</title>
        <authorList>
            <person name="Ferreira-Neto J.R.C."/>
            <person name="da Silva M.D."/>
            <person name="Binneck E."/>
            <person name="de Melo N.F."/>
            <person name="da Silva R.H."/>
            <person name="de Melo A.L.T.M."/>
            <person name="Pandolfi V."/>
            <person name="Bustamante F.O."/>
            <person name="Brasileiro-Vidal A.C."/>
            <person name="Benko-Iseppon A.M."/>
        </authorList>
    </citation>
    <scope>NUCLEOTIDE SEQUENCE [LARGE SCALE GENOMIC DNA]</scope>
    <source>
        <tissue evidence="2">Leaves</tissue>
    </source>
</reference>
<feature type="compositionally biased region" description="Basic residues" evidence="1">
    <location>
        <begin position="150"/>
        <end position="168"/>
    </location>
</feature>
<feature type="compositionally biased region" description="Basic and acidic residues" evidence="1">
    <location>
        <begin position="219"/>
        <end position="240"/>
    </location>
</feature>
<feature type="compositionally biased region" description="Basic and acidic residues" evidence="1">
    <location>
        <begin position="12"/>
        <end position="23"/>
    </location>
</feature>
<gene>
    <name evidence="2" type="ORF">PIB30_061503</name>
</gene>
<feature type="region of interest" description="Disordered" evidence="1">
    <location>
        <begin position="1"/>
        <end position="84"/>
    </location>
</feature>
<name>A0ABU6SMC0_9FABA</name>
<evidence type="ECO:0000313" key="3">
    <source>
        <dbReference type="Proteomes" id="UP001341840"/>
    </source>
</evidence>
<proteinExistence type="predicted"/>
<feature type="compositionally biased region" description="Basic and acidic residues" evidence="1">
    <location>
        <begin position="32"/>
        <end position="50"/>
    </location>
</feature>
<evidence type="ECO:0000256" key="1">
    <source>
        <dbReference type="SAM" id="MobiDB-lite"/>
    </source>
</evidence>
<comment type="caution">
    <text evidence="2">The sequence shown here is derived from an EMBL/GenBank/DDBJ whole genome shotgun (WGS) entry which is preliminary data.</text>
</comment>
<feature type="compositionally biased region" description="Acidic residues" evidence="1">
    <location>
        <begin position="103"/>
        <end position="120"/>
    </location>
</feature>
<dbReference type="Proteomes" id="UP001341840">
    <property type="component" value="Unassembled WGS sequence"/>
</dbReference>
<feature type="region of interest" description="Disordered" evidence="1">
    <location>
        <begin position="96"/>
        <end position="257"/>
    </location>
</feature>
<feature type="compositionally biased region" description="Acidic residues" evidence="1">
    <location>
        <begin position="172"/>
        <end position="196"/>
    </location>
</feature>
<organism evidence="2 3">
    <name type="scientific">Stylosanthes scabra</name>
    <dbReference type="NCBI Taxonomy" id="79078"/>
    <lineage>
        <taxon>Eukaryota</taxon>
        <taxon>Viridiplantae</taxon>
        <taxon>Streptophyta</taxon>
        <taxon>Embryophyta</taxon>
        <taxon>Tracheophyta</taxon>
        <taxon>Spermatophyta</taxon>
        <taxon>Magnoliopsida</taxon>
        <taxon>eudicotyledons</taxon>
        <taxon>Gunneridae</taxon>
        <taxon>Pentapetalae</taxon>
        <taxon>rosids</taxon>
        <taxon>fabids</taxon>
        <taxon>Fabales</taxon>
        <taxon>Fabaceae</taxon>
        <taxon>Papilionoideae</taxon>
        <taxon>50 kb inversion clade</taxon>
        <taxon>dalbergioids sensu lato</taxon>
        <taxon>Dalbergieae</taxon>
        <taxon>Pterocarpus clade</taxon>
        <taxon>Stylosanthes</taxon>
    </lineage>
</organism>
<protein>
    <submittedName>
        <fullName evidence="2">Uncharacterized protein</fullName>
    </submittedName>
</protein>
<feature type="compositionally biased region" description="Basic and acidic residues" evidence="1">
    <location>
        <begin position="121"/>
        <end position="132"/>
    </location>
</feature>
<accession>A0ABU6SMC0</accession>